<evidence type="ECO:0000313" key="12">
    <source>
        <dbReference type="EMBL" id="KKA08323.1"/>
    </source>
</evidence>
<evidence type="ECO:0000313" key="13">
    <source>
        <dbReference type="Proteomes" id="UP000033662"/>
    </source>
</evidence>
<dbReference type="InterPro" id="IPR000563">
    <property type="entry name" value="Flag_FliH"/>
</dbReference>
<dbReference type="InterPro" id="IPR018035">
    <property type="entry name" value="Flagellar_FliH/T3SS_HrpE"/>
</dbReference>
<evidence type="ECO:0000256" key="5">
    <source>
        <dbReference type="ARBA" id="ARBA00022448"/>
    </source>
</evidence>
<dbReference type="InterPro" id="IPR051472">
    <property type="entry name" value="T3SS_Stator/FliH"/>
</dbReference>
<evidence type="ECO:0000256" key="10">
    <source>
        <dbReference type="SAM" id="MobiDB-lite"/>
    </source>
</evidence>
<evidence type="ECO:0000256" key="4">
    <source>
        <dbReference type="ARBA" id="ARBA00016507"/>
    </source>
</evidence>
<dbReference type="Pfam" id="PF02108">
    <property type="entry name" value="FliH"/>
    <property type="match status" value="1"/>
</dbReference>
<dbReference type="GO" id="GO:0003774">
    <property type="term" value="F:cytoskeletal motor activity"/>
    <property type="evidence" value="ECO:0007669"/>
    <property type="project" value="InterPro"/>
</dbReference>
<comment type="caution">
    <text evidence="12">The sequence shown here is derived from an EMBL/GenBank/DDBJ whole genome shotgun (WGS) entry which is preliminary data.</text>
</comment>
<evidence type="ECO:0000256" key="8">
    <source>
        <dbReference type="ARBA" id="ARBA00022927"/>
    </source>
</evidence>
<keyword evidence="6" id="KW-0963">Cytoplasm</keyword>
<evidence type="ECO:0000256" key="6">
    <source>
        <dbReference type="ARBA" id="ARBA00022490"/>
    </source>
</evidence>
<keyword evidence="9" id="KW-1006">Bacterial flagellum protein export</keyword>
<feature type="domain" description="Flagellar assembly protein FliH/Type III secretion system HrpE" evidence="11">
    <location>
        <begin position="97"/>
        <end position="219"/>
    </location>
</feature>
<dbReference type="Proteomes" id="UP000033662">
    <property type="component" value="Unassembled WGS sequence"/>
</dbReference>
<feature type="region of interest" description="Disordered" evidence="10">
    <location>
        <begin position="1"/>
        <end position="34"/>
    </location>
</feature>
<evidence type="ECO:0000256" key="9">
    <source>
        <dbReference type="ARBA" id="ARBA00023225"/>
    </source>
</evidence>
<keyword evidence="12" id="KW-0969">Cilium</keyword>
<dbReference type="PRINTS" id="PR01003">
    <property type="entry name" value="FLGFLIH"/>
</dbReference>
<dbReference type="GO" id="GO:0071973">
    <property type="term" value="P:bacterial-type flagellum-dependent cell motility"/>
    <property type="evidence" value="ECO:0007669"/>
    <property type="project" value="InterPro"/>
</dbReference>
<keyword evidence="7" id="KW-1005">Bacterial flagellum biogenesis</keyword>
<dbReference type="PANTHER" id="PTHR34982:SF1">
    <property type="entry name" value="FLAGELLAR ASSEMBLY PROTEIN FLIH"/>
    <property type="match status" value="1"/>
</dbReference>
<dbReference type="GO" id="GO:0044781">
    <property type="term" value="P:bacterial-type flagellum organization"/>
    <property type="evidence" value="ECO:0007669"/>
    <property type="project" value="UniProtKB-KW"/>
</dbReference>
<name>A0A0F4XSD9_9PSED</name>
<keyword evidence="12" id="KW-0966">Cell projection</keyword>
<keyword evidence="12" id="KW-0282">Flagellum</keyword>
<protein>
    <recommendedName>
        <fullName evidence="4">Flagellar assembly protein FliH</fullName>
    </recommendedName>
</protein>
<dbReference type="GO" id="GO:0015031">
    <property type="term" value="P:protein transport"/>
    <property type="evidence" value="ECO:0007669"/>
    <property type="project" value="UniProtKB-KW"/>
</dbReference>
<sequence length="240" mass="26360">MSEYSGAPDSDRWQTWQMDPLGSNEAPAHDPQISHRERLRKQAFAHKLEMQVLREKTVNEAQQVGHAQGVEQGYAQGLSEGRQAAALELQQQVLQTLQPLLELCLNFDQALKQMDAHIARQLTRIALEAAQQLAGEALTAQPEQVVAIVQKMLNSDPELTGKPRLWLNPDDLQLVHSSLGEQIEAAGWALHADTAILPGGCRVVSASGELDATRQSRLAMLSRSTERVLDDAVANLGEQP</sequence>
<proteinExistence type="inferred from homology"/>
<gene>
    <name evidence="12" type="ORF">VP02_08670</name>
</gene>
<dbReference type="OrthoDB" id="6415116at2"/>
<keyword evidence="5" id="KW-0813">Transport</keyword>
<dbReference type="GO" id="GO:0009288">
    <property type="term" value="C:bacterial-type flagellum"/>
    <property type="evidence" value="ECO:0007669"/>
    <property type="project" value="InterPro"/>
</dbReference>
<evidence type="ECO:0000259" key="11">
    <source>
        <dbReference type="Pfam" id="PF02108"/>
    </source>
</evidence>
<dbReference type="PANTHER" id="PTHR34982">
    <property type="entry name" value="YOP PROTEINS TRANSLOCATION PROTEIN L"/>
    <property type="match status" value="1"/>
</dbReference>
<reference evidence="12 13" key="1">
    <citation type="submission" date="2015-03" db="EMBL/GenBank/DDBJ databases">
        <title>Pseudomonas fluorescens 1855-344 Genome sequencing and assembly.</title>
        <authorList>
            <person name="Eng W.W.H."/>
            <person name="Gan H.M."/>
            <person name="Savka M.A."/>
        </authorList>
    </citation>
    <scope>NUCLEOTIDE SEQUENCE [LARGE SCALE GENOMIC DNA]</scope>
    <source>
        <strain evidence="12 13">1855-344</strain>
    </source>
</reference>
<dbReference type="GO" id="GO:0005829">
    <property type="term" value="C:cytosol"/>
    <property type="evidence" value="ECO:0007669"/>
    <property type="project" value="TreeGrafter"/>
</dbReference>
<comment type="function">
    <text evidence="1">Needed for flagellar regrowth and assembly.</text>
</comment>
<comment type="subcellular location">
    <subcellularLocation>
        <location evidence="2">Cytoplasm</location>
    </subcellularLocation>
</comment>
<dbReference type="PATRIC" id="fig|132476.4.peg.5762"/>
<evidence type="ECO:0000256" key="7">
    <source>
        <dbReference type="ARBA" id="ARBA00022795"/>
    </source>
</evidence>
<evidence type="ECO:0000256" key="3">
    <source>
        <dbReference type="ARBA" id="ARBA00006602"/>
    </source>
</evidence>
<evidence type="ECO:0000256" key="1">
    <source>
        <dbReference type="ARBA" id="ARBA00003041"/>
    </source>
</evidence>
<comment type="similarity">
    <text evidence="3">Belongs to the FliH family.</text>
</comment>
<dbReference type="AlphaFoldDB" id="A0A0F4XSD9"/>
<evidence type="ECO:0000256" key="2">
    <source>
        <dbReference type="ARBA" id="ARBA00004496"/>
    </source>
</evidence>
<organism evidence="12 13">
    <name type="scientific">Pseudomonas kilonensis</name>
    <dbReference type="NCBI Taxonomy" id="132476"/>
    <lineage>
        <taxon>Bacteria</taxon>
        <taxon>Pseudomonadati</taxon>
        <taxon>Pseudomonadota</taxon>
        <taxon>Gammaproteobacteria</taxon>
        <taxon>Pseudomonadales</taxon>
        <taxon>Pseudomonadaceae</taxon>
        <taxon>Pseudomonas</taxon>
    </lineage>
</organism>
<dbReference type="EMBL" id="JZXC01000006">
    <property type="protein sequence ID" value="KKA08323.1"/>
    <property type="molecule type" value="Genomic_DNA"/>
</dbReference>
<accession>A0A0F4XSD9</accession>
<keyword evidence="8" id="KW-0653">Protein transport</keyword>